<comment type="cofactor">
    <cofactor evidence="2">
        <name>Mg(2+)</name>
        <dbReference type="ChEBI" id="CHEBI:18420"/>
    </cofactor>
</comment>
<comment type="caution">
    <text evidence="10">The sequence shown here is derived from an EMBL/GenBank/DDBJ whole genome shotgun (WGS) entry which is preliminary data.</text>
</comment>
<dbReference type="GO" id="GO:0004156">
    <property type="term" value="F:dihydropteroate synthase activity"/>
    <property type="evidence" value="ECO:0007669"/>
    <property type="project" value="UniProtKB-EC"/>
</dbReference>
<keyword evidence="7" id="KW-0460">Magnesium</keyword>
<proteinExistence type="predicted"/>
<dbReference type="PROSITE" id="PS00793">
    <property type="entry name" value="DHPS_2"/>
    <property type="match status" value="1"/>
</dbReference>
<evidence type="ECO:0000256" key="5">
    <source>
        <dbReference type="ARBA" id="ARBA00022679"/>
    </source>
</evidence>
<evidence type="ECO:0000256" key="4">
    <source>
        <dbReference type="ARBA" id="ARBA00012458"/>
    </source>
</evidence>
<gene>
    <name evidence="10" type="primary">folP</name>
    <name evidence="10" type="ORF">Q0590_14040</name>
</gene>
<evidence type="ECO:0000256" key="6">
    <source>
        <dbReference type="ARBA" id="ARBA00022723"/>
    </source>
</evidence>
<evidence type="ECO:0000259" key="9">
    <source>
        <dbReference type="PROSITE" id="PS50972"/>
    </source>
</evidence>
<comment type="pathway">
    <text evidence="3">Cofactor biosynthesis; tetrahydrofolate biosynthesis; 7,8-dihydrofolate from 2-amino-4-hydroxy-6-hydroxymethyl-7,8-dihydropteridine diphosphate and 4-aminobenzoate: step 1/2.</text>
</comment>
<keyword evidence="5 10" id="KW-0808">Transferase</keyword>
<dbReference type="CDD" id="cd00739">
    <property type="entry name" value="DHPS"/>
    <property type="match status" value="1"/>
</dbReference>
<dbReference type="Proteomes" id="UP001168528">
    <property type="component" value="Unassembled WGS sequence"/>
</dbReference>
<dbReference type="RefSeq" id="WP_302038190.1">
    <property type="nucleotide sequence ID" value="NZ_JAUKPO010000007.1"/>
</dbReference>
<dbReference type="SUPFAM" id="SSF51717">
    <property type="entry name" value="Dihydropteroate synthetase-like"/>
    <property type="match status" value="1"/>
</dbReference>
<sequence length="286" mass="31598">MPDTRDSVFRTNSTLRLRGNLLDLSAPLVMGILNITPDSFYAGSRASNVETAVERAGQMITDGATILDIGGYSSRPGASAISLEEELDRVLPVIEAILHQFPDTYISIDTFRAEVARQSVEAGACLVNDISGGSLDDRMFETVASLQVPYVVMHMRGTPQTMKLLTSYENLLKELIDYFQQKVYQLRQANIKDIILDVGFGFAKAIEQNYFLLKNMEVFQILGLPLLAGLSRKSLIYKKLNIPVSESLNGTTVLNTLALTKGASILRVHDVKEAVETVKLFQAYND</sequence>
<evidence type="ECO:0000256" key="2">
    <source>
        <dbReference type="ARBA" id="ARBA00001946"/>
    </source>
</evidence>
<keyword evidence="6" id="KW-0479">Metal-binding</keyword>
<keyword evidence="11" id="KW-1185">Reference proteome</keyword>
<dbReference type="EC" id="2.5.1.15" evidence="4"/>
<dbReference type="InterPro" id="IPR006390">
    <property type="entry name" value="DHP_synth_dom"/>
</dbReference>
<evidence type="ECO:0000256" key="7">
    <source>
        <dbReference type="ARBA" id="ARBA00022842"/>
    </source>
</evidence>
<organism evidence="10 11">
    <name type="scientific">Rhodocytophaga aerolata</name>
    <dbReference type="NCBI Taxonomy" id="455078"/>
    <lineage>
        <taxon>Bacteria</taxon>
        <taxon>Pseudomonadati</taxon>
        <taxon>Bacteroidota</taxon>
        <taxon>Cytophagia</taxon>
        <taxon>Cytophagales</taxon>
        <taxon>Rhodocytophagaceae</taxon>
        <taxon>Rhodocytophaga</taxon>
    </lineage>
</organism>
<feature type="domain" description="Pterin-binding" evidence="9">
    <location>
        <begin position="27"/>
        <end position="279"/>
    </location>
</feature>
<dbReference type="Pfam" id="PF00809">
    <property type="entry name" value="Pterin_bind"/>
    <property type="match status" value="1"/>
</dbReference>
<dbReference type="InterPro" id="IPR011005">
    <property type="entry name" value="Dihydropteroate_synth-like_sf"/>
</dbReference>
<dbReference type="InterPro" id="IPR000489">
    <property type="entry name" value="Pterin-binding_dom"/>
</dbReference>
<dbReference type="PROSITE" id="PS50972">
    <property type="entry name" value="PTERIN_BINDING"/>
    <property type="match status" value="1"/>
</dbReference>
<dbReference type="PANTHER" id="PTHR20941">
    <property type="entry name" value="FOLATE SYNTHESIS PROTEINS"/>
    <property type="match status" value="1"/>
</dbReference>
<dbReference type="PANTHER" id="PTHR20941:SF1">
    <property type="entry name" value="FOLIC ACID SYNTHESIS PROTEIN FOL1"/>
    <property type="match status" value="1"/>
</dbReference>
<protein>
    <recommendedName>
        <fullName evidence="4">dihydropteroate synthase</fullName>
        <ecNumber evidence="4">2.5.1.15</ecNumber>
    </recommendedName>
</protein>
<comment type="catalytic activity">
    <reaction evidence="1">
        <text>(7,8-dihydropterin-6-yl)methyl diphosphate + 4-aminobenzoate = 7,8-dihydropteroate + diphosphate</text>
        <dbReference type="Rhea" id="RHEA:19949"/>
        <dbReference type="ChEBI" id="CHEBI:17836"/>
        <dbReference type="ChEBI" id="CHEBI:17839"/>
        <dbReference type="ChEBI" id="CHEBI:33019"/>
        <dbReference type="ChEBI" id="CHEBI:72950"/>
        <dbReference type="EC" id="2.5.1.15"/>
    </reaction>
</comment>
<evidence type="ECO:0000256" key="3">
    <source>
        <dbReference type="ARBA" id="ARBA00004763"/>
    </source>
</evidence>
<dbReference type="EMBL" id="JAUKPO010000007">
    <property type="protein sequence ID" value="MDO1447385.1"/>
    <property type="molecule type" value="Genomic_DNA"/>
</dbReference>
<name>A0ABT8R9M5_9BACT</name>
<dbReference type="Gene3D" id="3.20.20.20">
    <property type="entry name" value="Dihydropteroate synthase-like"/>
    <property type="match status" value="1"/>
</dbReference>
<evidence type="ECO:0000313" key="11">
    <source>
        <dbReference type="Proteomes" id="UP001168528"/>
    </source>
</evidence>
<dbReference type="InterPro" id="IPR045031">
    <property type="entry name" value="DHP_synth-like"/>
</dbReference>
<keyword evidence="8" id="KW-0289">Folate biosynthesis</keyword>
<evidence type="ECO:0000313" key="10">
    <source>
        <dbReference type="EMBL" id="MDO1447385.1"/>
    </source>
</evidence>
<reference evidence="10" key="1">
    <citation type="submission" date="2023-07" db="EMBL/GenBank/DDBJ databases">
        <title>The genome sequence of Rhodocytophaga aerolata KACC 12507.</title>
        <authorList>
            <person name="Zhang X."/>
        </authorList>
    </citation>
    <scope>NUCLEOTIDE SEQUENCE</scope>
    <source>
        <strain evidence="10">KACC 12507</strain>
    </source>
</reference>
<dbReference type="NCBIfam" id="TIGR01496">
    <property type="entry name" value="DHPS"/>
    <property type="match status" value="1"/>
</dbReference>
<accession>A0ABT8R9M5</accession>
<evidence type="ECO:0000256" key="1">
    <source>
        <dbReference type="ARBA" id="ARBA00000012"/>
    </source>
</evidence>
<evidence type="ECO:0000256" key="8">
    <source>
        <dbReference type="ARBA" id="ARBA00022909"/>
    </source>
</evidence>